<feature type="compositionally biased region" description="Basic and acidic residues" evidence="6">
    <location>
        <begin position="513"/>
        <end position="523"/>
    </location>
</feature>
<dbReference type="Proteomes" id="UP000004816">
    <property type="component" value="Unassembled WGS sequence"/>
</dbReference>
<feature type="compositionally biased region" description="Basic and acidic residues" evidence="6">
    <location>
        <begin position="587"/>
        <end position="603"/>
    </location>
</feature>
<feature type="transmembrane region" description="Helical" evidence="7">
    <location>
        <begin position="449"/>
        <end position="468"/>
    </location>
</feature>
<feature type="domain" description="ResB-like" evidence="8">
    <location>
        <begin position="17"/>
        <end position="481"/>
    </location>
</feature>
<gene>
    <name evidence="9" type="ORF">HMPREF9336_01275</name>
</gene>
<evidence type="ECO:0000256" key="4">
    <source>
        <dbReference type="ARBA" id="ARBA00022989"/>
    </source>
</evidence>
<dbReference type="InterPro" id="IPR007816">
    <property type="entry name" value="ResB-like_domain"/>
</dbReference>
<keyword evidence="4 7" id="KW-1133">Transmembrane helix</keyword>
<dbReference type="EMBL" id="ACZI02000003">
    <property type="protein sequence ID" value="EFV13877.2"/>
    <property type="molecule type" value="Genomic_DNA"/>
</dbReference>
<feature type="transmembrane region" description="Helical" evidence="7">
    <location>
        <begin position="166"/>
        <end position="185"/>
    </location>
</feature>
<dbReference type="GO" id="GO:0016020">
    <property type="term" value="C:membrane"/>
    <property type="evidence" value="ECO:0007669"/>
    <property type="project" value="UniProtKB-SubCell"/>
</dbReference>
<evidence type="ECO:0000256" key="5">
    <source>
        <dbReference type="ARBA" id="ARBA00023136"/>
    </source>
</evidence>
<sequence>MTPLAFLRASWRSLTSMRTALVLLFLLAVAAVPGAILPQKDLNIGKVDRWIHDHPKIGPWLDKCMFFEIFISPWFTAIYALLFVSLVGCLVPRLVEQSKQLRAPLTKTPRNLSRLPHHAALRAAGAELAQRQVREALRGWRQEVRETEGGWEISAERGFAHEFGNLLFHFALLGILAAIALGRLWGYEGTRTLIAGPDETGFCNTSTSVYDSFRGGLLEDGTDLDPFCLQAKTFHEKFLANGQPDDYESTVAYQLPDDFARNSWRDYTLRVNHPLRVEGLRVYLMGHGFAPTFTVTWPGGPNGQSRTETVPFIPQDGTTFLSSGAARFDPPAGMWPDLGERDQHGIALEGLFAPSAGLHGTLLTSLSPELTNPGVAIDIYEGDTGLNSGRPQSATSLDHRLIESGKLVRKARRNLMQGESETLPDGVVVRFDGVRPWVSLQVSKDPAQLWVLLFAVTMVAGLLGSLVVRRRRVWARFESGSWSWAGWPAPTRRAGTANSRNWSGRSTKGCENTQRDQARDLDELQPHVRVVRAGAAGGCFLGAGEDLPGAPGEERTDCQELREQRPDDEASPRPALHVRTACGETAEEQRRQDQLDQVQRAEDQPADAEPQRQGDAGGAEFQRGFEKGDRHHHPEPERRQEQDGAFHIERPFSLLRTVVWLAMRRSALCR</sequence>
<feature type="compositionally biased region" description="Basic and acidic residues" evidence="6">
    <location>
        <begin position="552"/>
        <end position="571"/>
    </location>
</feature>
<evidence type="ECO:0000313" key="10">
    <source>
        <dbReference type="Proteomes" id="UP000004816"/>
    </source>
</evidence>
<comment type="subcellular location">
    <subcellularLocation>
        <location evidence="1">Membrane</location>
        <topology evidence="1">Multi-pass membrane protein</topology>
    </subcellularLocation>
</comment>
<keyword evidence="5 7" id="KW-0472">Membrane</keyword>
<evidence type="ECO:0000256" key="3">
    <source>
        <dbReference type="ARBA" id="ARBA00022748"/>
    </source>
</evidence>
<keyword evidence="10" id="KW-1185">Reference proteome</keyword>
<dbReference type="eggNOG" id="COG1333">
    <property type="taxonomic scope" value="Bacteria"/>
</dbReference>
<dbReference type="PANTHER" id="PTHR31566">
    <property type="entry name" value="CYTOCHROME C BIOGENESIS PROTEIN CCS1, CHLOROPLASTIC"/>
    <property type="match status" value="1"/>
</dbReference>
<feature type="transmembrane region" description="Helical" evidence="7">
    <location>
        <begin position="69"/>
        <end position="91"/>
    </location>
</feature>
<feature type="region of interest" description="Disordered" evidence="6">
    <location>
        <begin position="492"/>
        <end position="523"/>
    </location>
</feature>
<dbReference type="PANTHER" id="PTHR31566:SF0">
    <property type="entry name" value="CYTOCHROME C BIOGENESIS PROTEIN CCS1, CHLOROPLASTIC"/>
    <property type="match status" value="1"/>
</dbReference>
<evidence type="ECO:0000256" key="6">
    <source>
        <dbReference type="SAM" id="MobiDB-lite"/>
    </source>
</evidence>
<feature type="compositionally biased region" description="Basic and acidic residues" evidence="6">
    <location>
        <begin position="623"/>
        <end position="645"/>
    </location>
</feature>
<accession>E5XP54</accession>
<evidence type="ECO:0000313" key="9">
    <source>
        <dbReference type="EMBL" id="EFV13877.2"/>
    </source>
</evidence>
<proteinExistence type="predicted"/>
<dbReference type="GO" id="GO:0017004">
    <property type="term" value="P:cytochrome complex assembly"/>
    <property type="evidence" value="ECO:0007669"/>
    <property type="project" value="UniProtKB-KW"/>
</dbReference>
<evidence type="ECO:0000256" key="7">
    <source>
        <dbReference type="SAM" id="Phobius"/>
    </source>
</evidence>
<protein>
    <recommendedName>
        <fullName evidence="8">ResB-like domain-containing protein</fullName>
    </recommendedName>
</protein>
<dbReference type="STRING" id="679197.HMPREF9336_01275"/>
<dbReference type="HOGENOM" id="CLU_409872_0_0_11"/>
<organism evidence="9 10">
    <name type="scientific">Segniliparus rugosus (strain ATCC BAA-974 / DSM 45345 / CCUG 50838 / CIP 108380 / JCM 13579 / CDC 945)</name>
    <dbReference type="NCBI Taxonomy" id="679197"/>
    <lineage>
        <taxon>Bacteria</taxon>
        <taxon>Bacillati</taxon>
        <taxon>Actinomycetota</taxon>
        <taxon>Actinomycetes</taxon>
        <taxon>Mycobacteriales</taxon>
        <taxon>Segniliparaceae</taxon>
        <taxon>Segniliparus</taxon>
    </lineage>
</organism>
<keyword evidence="2 7" id="KW-0812">Transmembrane</keyword>
<comment type="caution">
    <text evidence="9">The sequence shown here is derived from an EMBL/GenBank/DDBJ whole genome shotgun (WGS) entry which is preliminary data.</text>
</comment>
<dbReference type="AlphaFoldDB" id="E5XP54"/>
<evidence type="ECO:0000259" key="8">
    <source>
        <dbReference type="Pfam" id="PF05140"/>
    </source>
</evidence>
<name>E5XP54_SEGRC</name>
<keyword evidence="3" id="KW-0201">Cytochrome c-type biogenesis</keyword>
<dbReference type="Pfam" id="PF05140">
    <property type="entry name" value="ResB"/>
    <property type="match status" value="1"/>
</dbReference>
<dbReference type="InterPro" id="IPR023494">
    <property type="entry name" value="Cyt_c_bgen_Ccs1/CcsB/ResB"/>
</dbReference>
<reference evidence="9 10" key="1">
    <citation type="journal article" date="2011" name="Stand. Genomic Sci.">
        <title>High quality draft genome sequence of Segniliparus rugosus CDC 945(T)= (ATCC BAA-974(T)).</title>
        <authorList>
            <person name="Earl A.M."/>
            <person name="Desjardins C.A."/>
            <person name="Fitzgerald M.G."/>
            <person name="Arachchi H.M."/>
            <person name="Zeng Q."/>
            <person name="Mehta T."/>
            <person name="Griggs A."/>
            <person name="Birren B.W."/>
            <person name="Toney N.C."/>
            <person name="Carr J."/>
            <person name="Posey J."/>
            <person name="Butler W.R."/>
        </authorList>
    </citation>
    <scope>NUCLEOTIDE SEQUENCE [LARGE SCALE GENOMIC DNA]</scope>
    <source>
        <strain evidence="10">ATCC BAA-974 / DSM 45345 / CCUG 50838 / CIP 108380 / JCM 13579 / CDC 945</strain>
    </source>
</reference>
<feature type="compositionally biased region" description="Polar residues" evidence="6">
    <location>
        <begin position="496"/>
        <end position="512"/>
    </location>
</feature>
<feature type="region of interest" description="Disordered" evidence="6">
    <location>
        <begin position="543"/>
        <end position="645"/>
    </location>
</feature>
<evidence type="ECO:0000256" key="1">
    <source>
        <dbReference type="ARBA" id="ARBA00004141"/>
    </source>
</evidence>
<evidence type="ECO:0000256" key="2">
    <source>
        <dbReference type="ARBA" id="ARBA00022692"/>
    </source>
</evidence>